<dbReference type="AlphaFoldDB" id="A8PFI3"/>
<evidence type="ECO:0000313" key="3">
    <source>
        <dbReference type="Proteomes" id="UP000001861"/>
    </source>
</evidence>
<dbReference type="Proteomes" id="UP000001861">
    <property type="component" value="Unassembled WGS sequence"/>
</dbReference>
<dbReference type="EMBL" id="AACS02000002">
    <property type="protein sequence ID" value="EAU80803.2"/>
    <property type="molecule type" value="Genomic_DNA"/>
</dbReference>
<accession>A8PFI3</accession>
<evidence type="ECO:0000256" key="1">
    <source>
        <dbReference type="SAM" id="MobiDB-lite"/>
    </source>
</evidence>
<reference evidence="2 3" key="1">
    <citation type="journal article" date="2010" name="Proc. Natl. Acad. Sci. U.S.A.">
        <title>Insights into evolution of multicellular fungi from the assembled chromosomes of the mushroom Coprinopsis cinerea (Coprinus cinereus).</title>
        <authorList>
            <person name="Stajich J.E."/>
            <person name="Wilke S.K."/>
            <person name="Ahren D."/>
            <person name="Au C.H."/>
            <person name="Birren B.W."/>
            <person name="Borodovsky M."/>
            <person name="Burns C."/>
            <person name="Canback B."/>
            <person name="Casselton L.A."/>
            <person name="Cheng C.K."/>
            <person name="Deng J."/>
            <person name="Dietrich F.S."/>
            <person name="Fargo D.C."/>
            <person name="Farman M.L."/>
            <person name="Gathman A.C."/>
            <person name="Goldberg J."/>
            <person name="Guigo R."/>
            <person name="Hoegger P.J."/>
            <person name="Hooker J.B."/>
            <person name="Huggins A."/>
            <person name="James T.Y."/>
            <person name="Kamada T."/>
            <person name="Kilaru S."/>
            <person name="Kodira C."/>
            <person name="Kues U."/>
            <person name="Kupfer D."/>
            <person name="Kwan H.S."/>
            <person name="Lomsadze A."/>
            <person name="Li W."/>
            <person name="Lilly W.W."/>
            <person name="Ma L.J."/>
            <person name="Mackey A.J."/>
            <person name="Manning G."/>
            <person name="Martin F."/>
            <person name="Muraguchi H."/>
            <person name="Natvig D.O."/>
            <person name="Palmerini H."/>
            <person name="Ramesh M.A."/>
            <person name="Rehmeyer C.J."/>
            <person name="Roe B.A."/>
            <person name="Shenoy N."/>
            <person name="Stanke M."/>
            <person name="Ter-Hovhannisyan V."/>
            <person name="Tunlid A."/>
            <person name="Velagapudi R."/>
            <person name="Vision T.J."/>
            <person name="Zeng Q."/>
            <person name="Zolan M.E."/>
            <person name="Pukkila P.J."/>
        </authorList>
    </citation>
    <scope>NUCLEOTIDE SEQUENCE [LARGE SCALE GENOMIC DNA]</scope>
    <source>
        <strain evidence="3">Okayama-7 / 130 / ATCC MYA-4618 / FGSC 9003</strain>
    </source>
</reference>
<keyword evidence="3" id="KW-1185">Reference proteome</keyword>
<dbReference type="GeneID" id="6017733"/>
<name>A8PFI3_COPC7</name>
<feature type="compositionally biased region" description="Basic and acidic residues" evidence="1">
    <location>
        <begin position="27"/>
        <end position="44"/>
    </location>
</feature>
<protein>
    <submittedName>
        <fullName evidence="2">Uncharacterized protein</fullName>
    </submittedName>
</protein>
<dbReference type="InParanoid" id="A8PFI3"/>
<dbReference type="RefSeq" id="XP_001841069.2">
    <property type="nucleotide sequence ID" value="XM_001841017.2"/>
</dbReference>
<sequence length="107" mass="11788">MPFATQGVFSNDVPLSAVSENGSPPLDEERGTDVEHAHRWSTRSDEQLRFPQQMAMSAAPAALSLASIAILQQTPKPYPPGGPGIIFGINRYLWCFDMAVRSFLLRQ</sequence>
<feature type="region of interest" description="Disordered" evidence="1">
    <location>
        <begin position="1"/>
        <end position="44"/>
    </location>
</feature>
<organism evidence="2 3">
    <name type="scientific">Coprinopsis cinerea (strain Okayama-7 / 130 / ATCC MYA-4618 / FGSC 9003)</name>
    <name type="common">Inky cap fungus</name>
    <name type="synonym">Hormographiella aspergillata</name>
    <dbReference type="NCBI Taxonomy" id="240176"/>
    <lineage>
        <taxon>Eukaryota</taxon>
        <taxon>Fungi</taxon>
        <taxon>Dikarya</taxon>
        <taxon>Basidiomycota</taxon>
        <taxon>Agaricomycotina</taxon>
        <taxon>Agaricomycetes</taxon>
        <taxon>Agaricomycetidae</taxon>
        <taxon>Agaricales</taxon>
        <taxon>Agaricineae</taxon>
        <taxon>Psathyrellaceae</taxon>
        <taxon>Coprinopsis</taxon>
    </lineage>
</organism>
<evidence type="ECO:0000313" key="2">
    <source>
        <dbReference type="EMBL" id="EAU80803.2"/>
    </source>
</evidence>
<dbReference type="KEGG" id="cci:CC1G_04913"/>
<proteinExistence type="predicted"/>
<comment type="caution">
    <text evidence="2">The sequence shown here is derived from an EMBL/GenBank/DDBJ whole genome shotgun (WGS) entry which is preliminary data.</text>
</comment>
<dbReference type="VEuPathDB" id="FungiDB:CC1G_04913"/>
<gene>
    <name evidence="2" type="ORF">CC1G_04913</name>
</gene>
<dbReference type="HOGENOM" id="CLU_2209886_0_0_1"/>